<accession>A0A3B4AHJ3</accession>
<dbReference type="Ensembl" id="ENSPMGT00000017689.1">
    <property type="protein sequence ID" value="ENSPMGP00000016562.1"/>
    <property type="gene ID" value="ENSPMGG00000013602.1"/>
</dbReference>
<evidence type="ECO:0000259" key="9">
    <source>
        <dbReference type="PROSITE" id="PS50157"/>
    </source>
</evidence>
<feature type="domain" description="C2H2-type" evidence="9">
    <location>
        <begin position="556"/>
        <end position="579"/>
    </location>
</feature>
<feature type="domain" description="C2H2-type" evidence="9">
    <location>
        <begin position="256"/>
        <end position="275"/>
    </location>
</feature>
<dbReference type="GO" id="GO:0008270">
    <property type="term" value="F:zinc ion binding"/>
    <property type="evidence" value="ECO:0007669"/>
    <property type="project" value="UniProtKB-KW"/>
</dbReference>
<dbReference type="InterPro" id="IPR013087">
    <property type="entry name" value="Znf_C2H2_type"/>
</dbReference>
<keyword evidence="6" id="KW-0539">Nucleus</keyword>
<feature type="domain" description="C2H2-type" evidence="9">
    <location>
        <begin position="41"/>
        <end position="68"/>
    </location>
</feature>
<feature type="domain" description="C2H2-type" evidence="9">
    <location>
        <begin position="471"/>
        <end position="498"/>
    </location>
</feature>
<dbReference type="Pfam" id="PF13912">
    <property type="entry name" value="zf-C2H2_6"/>
    <property type="match status" value="1"/>
</dbReference>
<feature type="domain" description="C2H2-type" evidence="9">
    <location>
        <begin position="90"/>
        <end position="118"/>
    </location>
</feature>
<feature type="domain" description="C2H2-type" evidence="9">
    <location>
        <begin position="443"/>
        <end position="470"/>
    </location>
</feature>
<evidence type="ECO:0000313" key="10">
    <source>
        <dbReference type="Ensembl" id="ENSPMGP00000016562.1"/>
    </source>
</evidence>
<reference evidence="10" key="1">
    <citation type="submission" date="2025-08" db="UniProtKB">
        <authorList>
            <consortium name="Ensembl"/>
        </authorList>
    </citation>
    <scope>IDENTIFICATION</scope>
</reference>
<dbReference type="STRING" id="409849.ENSPMGP00000016562"/>
<dbReference type="PROSITE" id="PS00028">
    <property type="entry name" value="ZINC_FINGER_C2H2_1"/>
    <property type="match status" value="7"/>
</dbReference>
<evidence type="ECO:0000256" key="5">
    <source>
        <dbReference type="ARBA" id="ARBA00022833"/>
    </source>
</evidence>
<dbReference type="InterPro" id="IPR036236">
    <property type="entry name" value="Znf_C2H2_sf"/>
</dbReference>
<feature type="domain" description="C2H2-type" evidence="9">
    <location>
        <begin position="500"/>
        <end position="528"/>
    </location>
</feature>
<organism evidence="10 11">
    <name type="scientific">Periophthalmus magnuspinnatus</name>
    <dbReference type="NCBI Taxonomy" id="409849"/>
    <lineage>
        <taxon>Eukaryota</taxon>
        <taxon>Metazoa</taxon>
        <taxon>Chordata</taxon>
        <taxon>Craniata</taxon>
        <taxon>Vertebrata</taxon>
        <taxon>Euteleostomi</taxon>
        <taxon>Actinopterygii</taxon>
        <taxon>Neopterygii</taxon>
        <taxon>Teleostei</taxon>
        <taxon>Neoteleostei</taxon>
        <taxon>Acanthomorphata</taxon>
        <taxon>Gobiaria</taxon>
        <taxon>Gobiiformes</taxon>
        <taxon>Gobioidei</taxon>
        <taxon>Gobiidae</taxon>
        <taxon>Oxudercinae</taxon>
        <taxon>Periophthalmus</taxon>
    </lineage>
</organism>
<keyword evidence="4 7" id="KW-0863">Zinc-finger</keyword>
<keyword evidence="2" id="KW-0479">Metal-binding</keyword>
<evidence type="ECO:0000256" key="3">
    <source>
        <dbReference type="ARBA" id="ARBA00022737"/>
    </source>
</evidence>
<evidence type="ECO:0000256" key="4">
    <source>
        <dbReference type="ARBA" id="ARBA00022771"/>
    </source>
</evidence>
<evidence type="ECO:0000256" key="2">
    <source>
        <dbReference type="ARBA" id="ARBA00022723"/>
    </source>
</evidence>
<feature type="domain" description="C2H2-type" evidence="9">
    <location>
        <begin position="584"/>
        <end position="611"/>
    </location>
</feature>
<proteinExistence type="predicted"/>
<name>A0A3B4AHJ3_9GOBI</name>
<evidence type="ECO:0000256" key="7">
    <source>
        <dbReference type="PROSITE-ProRule" id="PRU00042"/>
    </source>
</evidence>
<feature type="domain" description="C2H2-type" evidence="9">
    <location>
        <begin position="672"/>
        <end position="694"/>
    </location>
</feature>
<dbReference type="Pfam" id="PF00096">
    <property type="entry name" value="zf-C2H2"/>
    <property type="match status" value="6"/>
</dbReference>
<dbReference type="SMART" id="SM00355">
    <property type="entry name" value="ZnF_C2H2"/>
    <property type="match status" value="16"/>
</dbReference>
<dbReference type="Proteomes" id="UP000261520">
    <property type="component" value="Unplaced"/>
</dbReference>
<reference evidence="10" key="2">
    <citation type="submission" date="2025-09" db="UniProtKB">
        <authorList>
            <consortium name="Ensembl"/>
        </authorList>
    </citation>
    <scope>IDENTIFICATION</scope>
</reference>
<comment type="subcellular location">
    <subcellularLocation>
        <location evidence="1">Nucleus</location>
    </subcellularLocation>
</comment>
<evidence type="ECO:0000256" key="8">
    <source>
        <dbReference type="SAM" id="MobiDB-lite"/>
    </source>
</evidence>
<protein>
    <recommendedName>
        <fullName evidence="9">C2H2-type domain-containing protein</fullName>
    </recommendedName>
</protein>
<dbReference type="PANTHER" id="PTHR24376">
    <property type="entry name" value="ZINC FINGER PROTEIN"/>
    <property type="match status" value="1"/>
</dbReference>
<dbReference type="Gene3D" id="3.30.160.60">
    <property type="entry name" value="Classic Zinc Finger"/>
    <property type="match status" value="9"/>
</dbReference>
<feature type="compositionally biased region" description="Basic and acidic residues" evidence="8">
    <location>
        <begin position="201"/>
        <end position="210"/>
    </location>
</feature>
<feature type="region of interest" description="Disordered" evidence="8">
    <location>
        <begin position="167"/>
        <end position="215"/>
    </location>
</feature>
<dbReference type="GO" id="GO:0001228">
    <property type="term" value="F:DNA-binding transcription activator activity, RNA polymerase II-specific"/>
    <property type="evidence" value="ECO:0007669"/>
    <property type="project" value="TreeGrafter"/>
</dbReference>
<evidence type="ECO:0000313" key="11">
    <source>
        <dbReference type="Proteomes" id="UP000261520"/>
    </source>
</evidence>
<dbReference type="GO" id="GO:0005634">
    <property type="term" value="C:nucleus"/>
    <property type="evidence" value="ECO:0007669"/>
    <property type="project" value="UniProtKB-SubCell"/>
</dbReference>
<keyword evidence="5" id="KW-0862">Zinc</keyword>
<dbReference type="PANTHER" id="PTHR24376:SF235">
    <property type="entry name" value="C2H2-TYPE DOMAIN-CONTAINING PROTEIN"/>
    <property type="match status" value="1"/>
</dbReference>
<evidence type="ECO:0000256" key="6">
    <source>
        <dbReference type="ARBA" id="ARBA00023242"/>
    </source>
</evidence>
<dbReference type="AlphaFoldDB" id="A0A3B4AHJ3"/>
<dbReference type="GO" id="GO:0000978">
    <property type="term" value="F:RNA polymerase II cis-regulatory region sequence-specific DNA binding"/>
    <property type="evidence" value="ECO:0007669"/>
    <property type="project" value="TreeGrafter"/>
</dbReference>
<dbReference type="FunFam" id="3.30.160.60:FF:000100">
    <property type="entry name" value="Zinc finger 45-like"/>
    <property type="match status" value="1"/>
</dbReference>
<sequence>MKLENETTEQPVDLDGVFQTPVLNDRHVIDTEDDEENSGPFKCDKCQKKFFNLYVLQRHQLVNSQCQNNEQKTVPAVTVGNKISGEHGTFPCTECTQSFQTRSLLNDHIKSVHSKSSAQDQLGSSGDSLKKLNSESKFHTFKLSKLPRCPLCSMSFRNIRGLRAHKWQAHSEGRNKGTQKGSNEAQEQAECESSEETNPVETKDTKKDHLPAQTMSDVNIGSDYVSHSASLKVKDISEDISIILPENPSEHTAKFFKCDKCGKAFSAKEQLENHKTKAKSRPFRCALCCSGFWTENQLQQHFIWHDKIRGTLPNELRLRINAATAIAASVYSADRAISTLNDPVLISDDKALHECQNCGKGFLSPTSLEKHKREYCNTGSYHCSSCPSTFSDIQELIEHHQECAAAVQTGGCKLCDKLYFYLHAYKKHKKMHKLESEQMNSPYNCPKCGCAFSTQEDLINHRKLNKTSRPYSCAECGKRFSQIRNYRDHLRAHARHKAKPRCRICLKSFVNEADLKYHLSLNHFEDKFYECDRCKRVFTNVESCQHHIEFTCMRKVKCEKCGRFFPKEKLLRRHLESKTCYAKLKCADCPKIFTKKNALLKHSFSHLGLLPYTCVRCRCHFRLARLYLRHQCKPQSIHCVACLREFLNDQDFQQHKKDTGCWGNQDHKGDEIRCLECGQRFETKDDLKKHAGAHQRVLKCAECGKGFRSALLLMSHMGGHAGQSPCLCQSCGLGFPHQQSYDSHLKTCGQASPPTVSNKYCMP</sequence>
<evidence type="ECO:0000256" key="1">
    <source>
        <dbReference type="ARBA" id="ARBA00004123"/>
    </source>
</evidence>
<dbReference type="SUPFAM" id="SSF57667">
    <property type="entry name" value="beta-beta-alpha zinc fingers"/>
    <property type="match status" value="8"/>
</dbReference>
<keyword evidence="3" id="KW-0677">Repeat</keyword>
<feature type="domain" description="C2H2-type" evidence="9">
    <location>
        <begin position="698"/>
        <end position="725"/>
    </location>
</feature>
<keyword evidence="11" id="KW-1185">Reference proteome</keyword>
<feature type="domain" description="C2H2-type" evidence="9">
    <location>
        <begin position="353"/>
        <end position="387"/>
    </location>
</feature>
<dbReference type="PROSITE" id="PS50157">
    <property type="entry name" value="ZINC_FINGER_C2H2_2"/>
    <property type="match status" value="11"/>
</dbReference>